<protein>
    <recommendedName>
        <fullName evidence="8">LemA family protein</fullName>
    </recommendedName>
</protein>
<accession>A0A1V3A0S1</accession>
<comment type="caution">
    <text evidence="6">The sequence shown here is derived from an EMBL/GenBank/DDBJ whole genome shotgun (WGS) entry which is preliminary data.</text>
</comment>
<name>A0A1V3A0S1_9GAMM</name>
<dbReference type="Pfam" id="PF04011">
    <property type="entry name" value="LemA"/>
    <property type="match status" value="1"/>
</dbReference>
<keyword evidence="7" id="KW-1185">Reference proteome</keyword>
<evidence type="ECO:0000313" key="6">
    <source>
        <dbReference type="EMBL" id="OOC10909.1"/>
    </source>
</evidence>
<reference evidence="6 7" key="1">
    <citation type="submission" date="2017-02" db="EMBL/GenBank/DDBJ databases">
        <title>Genomic diversity within the haloalkaliphilic genus Thioalkalivibrio.</title>
        <authorList>
            <person name="Ahn A.-C."/>
            <person name="Meier-Kolthoff J."/>
            <person name="Overmars L."/>
            <person name="Richter M."/>
            <person name="Woyke T."/>
            <person name="Sorokin D.Y."/>
            <person name="Muyzer G."/>
        </authorList>
    </citation>
    <scope>NUCLEOTIDE SEQUENCE [LARGE SCALE GENOMIC DNA]</scope>
    <source>
        <strain evidence="6 7">HL17</strain>
    </source>
</reference>
<dbReference type="AlphaFoldDB" id="A0A1V3A0S1"/>
<dbReference type="Gene3D" id="1.20.1440.20">
    <property type="entry name" value="LemA-like domain"/>
    <property type="match status" value="1"/>
</dbReference>
<dbReference type="GO" id="GO:0016020">
    <property type="term" value="C:membrane"/>
    <property type="evidence" value="ECO:0007669"/>
    <property type="project" value="UniProtKB-SubCell"/>
</dbReference>
<keyword evidence="5" id="KW-0472">Membrane</keyword>
<keyword evidence="3" id="KW-0812">Transmembrane</keyword>
<dbReference type="SUPFAM" id="SSF140478">
    <property type="entry name" value="LemA-like"/>
    <property type="match status" value="1"/>
</dbReference>
<evidence type="ECO:0000313" key="7">
    <source>
        <dbReference type="Proteomes" id="UP000189177"/>
    </source>
</evidence>
<dbReference type="PANTHER" id="PTHR34478">
    <property type="entry name" value="PROTEIN LEMA"/>
    <property type="match status" value="1"/>
</dbReference>
<dbReference type="RefSeq" id="WP_018946043.1">
    <property type="nucleotide sequence ID" value="NZ_MUZR01000008.1"/>
</dbReference>
<evidence type="ECO:0008006" key="8">
    <source>
        <dbReference type="Google" id="ProtNLM"/>
    </source>
</evidence>
<comment type="similarity">
    <text evidence="2">Belongs to the LemA family.</text>
</comment>
<proteinExistence type="inferred from homology"/>
<dbReference type="InterPro" id="IPR007156">
    <property type="entry name" value="MamQ_LemA"/>
</dbReference>
<gene>
    <name evidence="6" type="ORF">B1A74_03535</name>
</gene>
<dbReference type="EMBL" id="MUZR01000008">
    <property type="protein sequence ID" value="OOC10909.1"/>
    <property type="molecule type" value="Genomic_DNA"/>
</dbReference>
<organism evidence="6 7">
    <name type="scientific">Thioalkalivibrio halophilus</name>
    <dbReference type="NCBI Taxonomy" id="252474"/>
    <lineage>
        <taxon>Bacteria</taxon>
        <taxon>Pseudomonadati</taxon>
        <taxon>Pseudomonadota</taxon>
        <taxon>Gammaproteobacteria</taxon>
        <taxon>Chromatiales</taxon>
        <taxon>Ectothiorhodospiraceae</taxon>
        <taxon>Thioalkalivibrio</taxon>
    </lineage>
</organism>
<evidence type="ECO:0000256" key="5">
    <source>
        <dbReference type="ARBA" id="ARBA00023136"/>
    </source>
</evidence>
<dbReference type="PANTHER" id="PTHR34478:SF1">
    <property type="entry name" value="PROTEIN LEMA"/>
    <property type="match status" value="1"/>
</dbReference>
<evidence type="ECO:0000256" key="2">
    <source>
        <dbReference type="ARBA" id="ARBA00008854"/>
    </source>
</evidence>
<dbReference type="STRING" id="252474.B1A74_03535"/>
<dbReference type="OrthoDB" id="9804152at2"/>
<keyword evidence="4" id="KW-1133">Transmembrane helix</keyword>
<dbReference type="Proteomes" id="UP000189177">
    <property type="component" value="Unassembled WGS sequence"/>
</dbReference>
<dbReference type="InterPro" id="IPR023353">
    <property type="entry name" value="LemA-like_dom_sf"/>
</dbReference>
<evidence type="ECO:0000256" key="1">
    <source>
        <dbReference type="ARBA" id="ARBA00004167"/>
    </source>
</evidence>
<sequence length="194" mass="22259">MEWVLLGIVILLVIWGVWTYNRLVTSRNRYQNAFAQIDVQLNRRYDLIPNLVKVADRYMAHEKDTLEAVIQARNQAQSSLQKAAADPSNPEAMRELSQSEQGLSGALGRLFALSEAYPDLKANENMMQLSEELSSTENRIAYARQAFNDAVMSYNILREMFPNSLIANNFGFRRAELLEIEDPQRREAVEVNFQ</sequence>
<evidence type="ECO:0000256" key="3">
    <source>
        <dbReference type="ARBA" id="ARBA00022692"/>
    </source>
</evidence>
<comment type="subcellular location">
    <subcellularLocation>
        <location evidence="1">Membrane</location>
        <topology evidence="1">Single-pass membrane protein</topology>
    </subcellularLocation>
</comment>
<evidence type="ECO:0000256" key="4">
    <source>
        <dbReference type="ARBA" id="ARBA00022989"/>
    </source>
</evidence>